<protein>
    <submittedName>
        <fullName evidence="1">Uncharacterized protein</fullName>
    </submittedName>
</protein>
<dbReference type="EMBL" id="CM041548">
    <property type="protein sequence ID" value="KAI3358697.1"/>
    <property type="molecule type" value="Genomic_DNA"/>
</dbReference>
<reference evidence="1" key="1">
    <citation type="submission" date="2022-04" db="EMBL/GenBank/DDBJ databases">
        <title>Jade perch genome.</title>
        <authorList>
            <person name="Chao B."/>
        </authorList>
    </citation>
    <scope>NUCLEOTIDE SEQUENCE</scope>
    <source>
        <strain evidence="1">CB-2022</strain>
    </source>
</reference>
<comment type="caution">
    <text evidence="1">The sequence shown here is derived from an EMBL/GenBank/DDBJ whole genome shotgun (WGS) entry which is preliminary data.</text>
</comment>
<accession>A0ACB8VSV5</accession>
<proteinExistence type="predicted"/>
<feature type="non-terminal residue" evidence="1">
    <location>
        <position position="1"/>
    </location>
</feature>
<keyword evidence="2" id="KW-1185">Reference proteome</keyword>
<sequence>VNVFLRKIAVAAASSPAVEITQQGESLSIKTSTSVRTTHVSFTVGQSFSEATVDGRPCTSFPKWETDSKISCEQTLQKGDGPKTSWTRELTNDGELILVITLVTYENKWWLPDVRPLFRDMSKYTSFPEPMDDHNPFQDPAVTQHSSNTGYATLDLYNPFDNTTGPPPPYEATSPSAPAVPAQTPPSRTTPTEPRNYGSYNSQTAVNATTAELLRKQEELEKKARELERRERELESHSLGPGASRQNNWPPLPSFCPVGPCFYQDINVEITQRFQRTVTIMYYFWMFCTCTLLFNLVSSLAMFCVDPSGGVGLGLAILWALLFTPCSFVCWYRPMYKAFRSDSSFNFFVFFFVFFAQVVTYVIMTIGIPGWGFSGWIVSLAALKTSVPVGVIMMINAVLFTAQAAMGVVMLKKRALLVPFSRSTVCTGRQMPASRRPRPSSPPESCPIRPCARPPPAPPPPPPPPLPRGPSLHLDKEEQEGLGGFFFRLATCIEASLINIQRRQPLRLTVKMAEAAETPQHRFFCHCCKCETNPKLPDFVCPRCDSGFIEEVTEDSSLLQESTSVASEDSNSLFSELWQLLFMERSALLSHPPSSESDSGDSEQISADQSRPSPASPSAAEPREPESPSQPEQERSSRPEQRPAVEGSSMLQLYGNPGDYAWGQGGLDGVITETDFTASVSLPFSTYTSNLHLVVGTVGEHGSTACRKGDDLIPANSLHLSRTDRLQTGVSSLQGGVFIRGICEEASSCLHYFHSGCIVPWLELHDTCPVCRKSLDGVDNSLPPTSEPPEARSIRTERQERQAI</sequence>
<evidence type="ECO:0000313" key="1">
    <source>
        <dbReference type="EMBL" id="KAI3358697.1"/>
    </source>
</evidence>
<gene>
    <name evidence="1" type="ORF">L3Q82_015106</name>
</gene>
<evidence type="ECO:0000313" key="2">
    <source>
        <dbReference type="Proteomes" id="UP000831701"/>
    </source>
</evidence>
<name>A0ACB8VSV5_9TELE</name>
<organism evidence="1 2">
    <name type="scientific">Scortum barcoo</name>
    <name type="common">barcoo grunter</name>
    <dbReference type="NCBI Taxonomy" id="214431"/>
    <lineage>
        <taxon>Eukaryota</taxon>
        <taxon>Metazoa</taxon>
        <taxon>Chordata</taxon>
        <taxon>Craniata</taxon>
        <taxon>Vertebrata</taxon>
        <taxon>Euteleostomi</taxon>
        <taxon>Actinopterygii</taxon>
        <taxon>Neopterygii</taxon>
        <taxon>Teleostei</taxon>
        <taxon>Neoteleostei</taxon>
        <taxon>Acanthomorphata</taxon>
        <taxon>Eupercaria</taxon>
        <taxon>Centrarchiformes</taxon>
        <taxon>Terapontoidei</taxon>
        <taxon>Terapontidae</taxon>
        <taxon>Scortum</taxon>
    </lineage>
</organism>
<dbReference type="Proteomes" id="UP000831701">
    <property type="component" value="Chromosome 18"/>
</dbReference>